<evidence type="ECO:0000313" key="1">
    <source>
        <dbReference type="EMBL" id="CAG9564644.1"/>
    </source>
</evidence>
<proteinExistence type="predicted"/>
<evidence type="ECO:0000313" key="2">
    <source>
        <dbReference type="Proteomes" id="UP000789524"/>
    </source>
</evidence>
<dbReference type="SUPFAM" id="SSF82185">
    <property type="entry name" value="Histone H3 K4-specific methyltransferase SET7/9 N-terminal domain"/>
    <property type="match status" value="1"/>
</dbReference>
<protein>
    <submittedName>
        <fullName evidence="1">(African queen) hypothetical protein</fullName>
    </submittedName>
</protein>
<reference evidence="1" key="1">
    <citation type="submission" date="2021-09" db="EMBL/GenBank/DDBJ databases">
        <authorList>
            <person name="Martin H S."/>
        </authorList>
    </citation>
    <scope>NUCLEOTIDE SEQUENCE</scope>
</reference>
<dbReference type="PANTHER" id="PTHR46917:SF1">
    <property type="entry name" value="MORN REPEAT-CONTAINING PROTEIN 2"/>
    <property type="match status" value="1"/>
</dbReference>
<dbReference type="EMBL" id="CAKASE010000051">
    <property type="protein sequence ID" value="CAG9564644.1"/>
    <property type="molecule type" value="Genomic_DNA"/>
</dbReference>
<comment type="caution">
    <text evidence="1">The sequence shown here is derived from an EMBL/GenBank/DDBJ whole genome shotgun (WGS) entry which is preliminary data.</text>
</comment>
<keyword evidence="2" id="KW-1185">Reference proteome</keyword>
<dbReference type="PANTHER" id="PTHR46917">
    <property type="entry name" value="MORN REPEAT-CONTAINING PROTEIN 2"/>
    <property type="match status" value="1"/>
</dbReference>
<dbReference type="OrthoDB" id="437960at2759"/>
<name>A0A8J2VRX8_9NEOP</name>
<dbReference type="Proteomes" id="UP000789524">
    <property type="component" value="Unassembled WGS sequence"/>
</dbReference>
<dbReference type="InterPro" id="IPR052849">
    <property type="entry name" value="MORN_repeat_protein"/>
</dbReference>
<gene>
    <name evidence="1" type="ORF">DCHRY22_LOCUS5610</name>
</gene>
<accession>A0A8J2VRX8</accession>
<organism evidence="1 2">
    <name type="scientific">Danaus chrysippus</name>
    <name type="common">African queen</name>
    <dbReference type="NCBI Taxonomy" id="151541"/>
    <lineage>
        <taxon>Eukaryota</taxon>
        <taxon>Metazoa</taxon>
        <taxon>Ecdysozoa</taxon>
        <taxon>Arthropoda</taxon>
        <taxon>Hexapoda</taxon>
        <taxon>Insecta</taxon>
        <taxon>Pterygota</taxon>
        <taxon>Neoptera</taxon>
        <taxon>Endopterygota</taxon>
        <taxon>Lepidoptera</taxon>
        <taxon>Glossata</taxon>
        <taxon>Ditrysia</taxon>
        <taxon>Papilionoidea</taxon>
        <taxon>Nymphalidae</taxon>
        <taxon>Danainae</taxon>
        <taxon>Danaini</taxon>
        <taxon>Danaina</taxon>
        <taxon>Danaus</taxon>
        <taxon>Anosia</taxon>
    </lineage>
</organism>
<sequence>MDTSIDPESELDVKQVKEIPIVQDTGTFKHDTGDVYDGYFEAKKKDRSVKMHGPGIYTTAEGDVYSGMWDADRLGANEEVRISFVEGSVYEGQYKDWSYSGRGKYVYPDESVLIADFNDNVPVGNLTLVDPNGHIWLGRAEQGFGWFDPVNHFYDMLEKTRESKAKKHRKSDISSNTLLIK</sequence>
<dbReference type="AlphaFoldDB" id="A0A8J2VRX8"/>